<accession>A0A2P8HUL8</accession>
<feature type="domain" description="CAAX prenyl protease 2/Lysostaphin resistance protein A-like" evidence="2">
    <location>
        <begin position="137"/>
        <end position="239"/>
    </location>
</feature>
<dbReference type="GO" id="GO:0006508">
    <property type="term" value="P:proteolysis"/>
    <property type="evidence" value="ECO:0007669"/>
    <property type="project" value="UniProtKB-KW"/>
</dbReference>
<dbReference type="OrthoDB" id="877230at2"/>
<dbReference type="RefSeq" id="WP_106527115.1">
    <property type="nucleotide sequence ID" value="NZ_PYAW01000001.1"/>
</dbReference>
<keyword evidence="3" id="KW-0378">Hydrolase</keyword>
<evidence type="ECO:0000259" key="2">
    <source>
        <dbReference type="Pfam" id="PF02517"/>
    </source>
</evidence>
<feature type="transmembrane region" description="Helical" evidence="1">
    <location>
        <begin position="200"/>
        <end position="220"/>
    </location>
</feature>
<feature type="transmembrane region" description="Helical" evidence="1">
    <location>
        <begin position="35"/>
        <end position="59"/>
    </location>
</feature>
<gene>
    <name evidence="3" type="ORF">CLV51_1011261</name>
</gene>
<dbReference type="EMBL" id="PYAW01000001">
    <property type="protein sequence ID" value="PSL49921.1"/>
    <property type="molecule type" value="Genomic_DNA"/>
</dbReference>
<dbReference type="InterPro" id="IPR003675">
    <property type="entry name" value="Rce1/LyrA-like_dom"/>
</dbReference>
<comment type="caution">
    <text evidence="3">The sequence shown here is derived from an EMBL/GenBank/DDBJ whole genome shotgun (WGS) entry which is preliminary data.</text>
</comment>
<dbReference type="Pfam" id="PF02517">
    <property type="entry name" value="Rce1-like"/>
    <property type="match status" value="1"/>
</dbReference>
<protein>
    <submittedName>
        <fullName evidence="3">CAAX prenyl protease-like protein</fullName>
    </submittedName>
</protein>
<evidence type="ECO:0000256" key="1">
    <source>
        <dbReference type="SAM" id="Phobius"/>
    </source>
</evidence>
<keyword evidence="1" id="KW-0472">Membrane</keyword>
<dbReference type="Proteomes" id="UP000240971">
    <property type="component" value="Unassembled WGS sequence"/>
</dbReference>
<evidence type="ECO:0000313" key="3">
    <source>
        <dbReference type="EMBL" id="PSL49921.1"/>
    </source>
</evidence>
<keyword evidence="4" id="KW-1185">Reference proteome</keyword>
<feature type="transmembrane region" description="Helical" evidence="1">
    <location>
        <begin position="226"/>
        <end position="247"/>
    </location>
</feature>
<feature type="transmembrane region" description="Helical" evidence="1">
    <location>
        <begin position="6"/>
        <end position="26"/>
    </location>
</feature>
<feature type="transmembrane region" description="Helical" evidence="1">
    <location>
        <begin position="104"/>
        <end position="122"/>
    </location>
</feature>
<keyword evidence="1" id="KW-1133">Transmembrane helix</keyword>
<feature type="transmembrane region" description="Helical" evidence="1">
    <location>
        <begin position="65"/>
        <end position="84"/>
    </location>
</feature>
<proteinExistence type="predicted"/>
<organism evidence="3 4">
    <name type="scientific">Chitinophaga niastensis</name>
    <dbReference type="NCBI Taxonomy" id="536980"/>
    <lineage>
        <taxon>Bacteria</taxon>
        <taxon>Pseudomonadati</taxon>
        <taxon>Bacteroidota</taxon>
        <taxon>Chitinophagia</taxon>
        <taxon>Chitinophagales</taxon>
        <taxon>Chitinophagaceae</taxon>
        <taxon>Chitinophaga</taxon>
    </lineage>
</organism>
<dbReference type="AlphaFoldDB" id="A0A2P8HUL8"/>
<keyword evidence="1" id="KW-0812">Transmembrane</keyword>
<evidence type="ECO:0000313" key="4">
    <source>
        <dbReference type="Proteomes" id="UP000240971"/>
    </source>
</evidence>
<name>A0A2P8HUL8_CHINA</name>
<sequence>MDIHPLQNTLYTALLTLVIMLPWIFFRKHVSRTTILLFAIVYLLNEGLLSLGGGLQLLYWPLLNYNWLGKIFSLVVTLAILPVIIRTERPYTAIGMRMTVIPRYLLLCLIMGGALLLIKAYINYAQATSEHVTVERFLYQASLPGLQEELLYRGVYLWLIQSALRKHDPDGTERPVFEMIFISLLFGLGHGLAMNYKAQIHLDISVFAMASISGFVYTWIRIKSGSLLLPVLFHNLINTGIALAHWIK</sequence>
<dbReference type="GO" id="GO:0080120">
    <property type="term" value="P:CAAX-box protein maturation"/>
    <property type="evidence" value="ECO:0007669"/>
    <property type="project" value="UniProtKB-ARBA"/>
</dbReference>
<reference evidence="3 4" key="1">
    <citation type="submission" date="2018-03" db="EMBL/GenBank/DDBJ databases">
        <title>Genomic Encyclopedia of Archaeal and Bacterial Type Strains, Phase II (KMG-II): from individual species to whole genera.</title>
        <authorList>
            <person name="Goeker M."/>
        </authorList>
    </citation>
    <scope>NUCLEOTIDE SEQUENCE [LARGE SCALE GENOMIC DNA]</scope>
    <source>
        <strain evidence="3 4">DSM 24859</strain>
    </source>
</reference>
<dbReference type="GO" id="GO:0004175">
    <property type="term" value="F:endopeptidase activity"/>
    <property type="evidence" value="ECO:0007669"/>
    <property type="project" value="UniProtKB-ARBA"/>
</dbReference>
<keyword evidence="3" id="KW-0645">Protease</keyword>